<dbReference type="Pfam" id="PF02866">
    <property type="entry name" value="Ldh_1_C"/>
    <property type="match status" value="1"/>
</dbReference>
<keyword evidence="3" id="KW-0560">Oxidoreductase</keyword>
<dbReference type="GO" id="GO:0030060">
    <property type="term" value="F:L-malate dehydrogenase (NAD+) activity"/>
    <property type="evidence" value="ECO:0007669"/>
    <property type="project" value="TreeGrafter"/>
</dbReference>
<evidence type="ECO:0000256" key="4">
    <source>
        <dbReference type="ARBA" id="ARBA00023027"/>
    </source>
</evidence>
<comment type="subunit">
    <text evidence="2">Homodimer.</text>
</comment>
<keyword evidence="4" id="KW-0520">NAD</keyword>
<protein>
    <submittedName>
        <fullName evidence="6">Pco104294</fullName>
    </submittedName>
</protein>
<dbReference type="GO" id="GO:0006108">
    <property type="term" value="P:malate metabolic process"/>
    <property type="evidence" value="ECO:0007669"/>
    <property type="project" value="InterPro"/>
</dbReference>
<dbReference type="PANTHER" id="PTHR11540">
    <property type="entry name" value="MALATE AND LACTATE DEHYDROGENASE"/>
    <property type="match status" value="1"/>
</dbReference>
<evidence type="ECO:0000256" key="1">
    <source>
        <dbReference type="ARBA" id="ARBA00008824"/>
    </source>
</evidence>
<organism evidence="6">
    <name type="scientific">Arundo donax</name>
    <name type="common">Giant reed</name>
    <name type="synonym">Donax arundinaceus</name>
    <dbReference type="NCBI Taxonomy" id="35708"/>
    <lineage>
        <taxon>Eukaryota</taxon>
        <taxon>Viridiplantae</taxon>
        <taxon>Streptophyta</taxon>
        <taxon>Embryophyta</taxon>
        <taxon>Tracheophyta</taxon>
        <taxon>Spermatophyta</taxon>
        <taxon>Magnoliopsida</taxon>
        <taxon>Liliopsida</taxon>
        <taxon>Poales</taxon>
        <taxon>Poaceae</taxon>
        <taxon>PACMAD clade</taxon>
        <taxon>Arundinoideae</taxon>
        <taxon>Arundineae</taxon>
        <taxon>Arundo</taxon>
    </lineage>
</organism>
<dbReference type="AlphaFoldDB" id="A0A0A9CTD5"/>
<evidence type="ECO:0000259" key="5">
    <source>
        <dbReference type="Pfam" id="PF02866"/>
    </source>
</evidence>
<name>A0A0A9CTD5_ARUDO</name>
<evidence type="ECO:0000256" key="2">
    <source>
        <dbReference type="ARBA" id="ARBA00011738"/>
    </source>
</evidence>
<dbReference type="InterPro" id="IPR022383">
    <property type="entry name" value="Lactate/malate_DH_C"/>
</dbReference>
<feature type="domain" description="Lactate/malate dehydrogenase C-terminal" evidence="5">
    <location>
        <begin position="40"/>
        <end position="121"/>
    </location>
</feature>
<dbReference type="PROSITE" id="PS00068">
    <property type="entry name" value="MDH"/>
    <property type="match status" value="1"/>
</dbReference>
<proteinExistence type="inferred from homology"/>
<reference evidence="6" key="1">
    <citation type="submission" date="2014-09" db="EMBL/GenBank/DDBJ databases">
        <authorList>
            <person name="Magalhaes I.L.F."/>
            <person name="Oliveira U."/>
            <person name="Santos F.R."/>
            <person name="Vidigal T.H.D.A."/>
            <person name="Brescovit A.D."/>
            <person name="Santos A.J."/>
        </authorList>
    </citation>
    <scope>NUCLEOTIDE SEQUENCE</scope>
    <source>
        <tissue evidence="6">Shoot tissue taken approximately 20 cm above the soil surface</tissue>
    </source>
</reference>
<dbReference type="InterPro" id="IPR015955">
    <property type="entry name" value="Lactate_DH/Glyco_Ohase_4_C"/>
</dbReference>
<dbReference type="PANTHER" id="PTHR11540:SF71">
    <property type="entry name" value="MALATE DEHYDROGENASE 1, PEROXISOMAL"/>
    <property type="match status" value="1"/>
</dbReference>
<evidence type="ECO:0000313" key="6">
    <source>
        <dbReference type="EMBL" id="JAD77683.1"/>
    </source>
</evidence>
<dbReference type="Gene3D" id="3.90.110.10">
    <property type="entry name" value="Lactate dehydrogenase/glycoside hydrolase, family 4, C-terminal"/>
    <property type="match status" value="1"/>
</dbReference>
<comment type="similarity">
    <text evidence="1">Belongs to the LDH/MDH superfamily. MDH type 1 family.</text>
</comment>
<accession>A0A0A9CTD5</accession>
<evidence type="ECO:0000256" key="3">
    <source>
        <dbReference type="ARBA" id="ARBA00023002"/>
    </source>
</evidence>
<dbReference type="SUPFAM" id="SSF56327">
    <property type="entry name" value="LDH C-terminal domain-like"/>
    <property type="match status" value="1"/>
</dbReference>
<dbReference type="EMBL" id="GBRH01220212">
    <property type="protein sequence ID" value="JAD77683.1"/>
    <property type="molecule type" value="Transcribed_RNA"/>
</dbReference>
<dbReference type="GO" id="GO:0009507">
    <property type="term" value="C:chloroplast"/>
    <property type="evidence" value="ECO:0007669"/>
    <property type="project" value="TreeGrafter"/>
</dbReference>
<reference evidence="6" key="2">
    <citation type="journal article" date="2015" name="Data Brief">
        <title>Shoot transcriptome of the giant reed, Arundo donax.</title>
        <authorList>
            <person name="Barrero R.A."/>
            <person name="Guerrero F.D."/>
            <person name="Moolhuijzen P."/>
            <person name="Goolsby J.A."/>
            <person name="Tidwell J."/>
            <person name="Bellgard S.E."/>
            <person name="Bellgard M.I."/>
        </authorList>
    </citation>
    <scope>NUCLEOTIDE SEQUENCE</scope>
    <source>
        <tissue evidence="6">Shoot tissue taken approximately 20 cm above the soil surface</tissue>
    </source>
</reference>
<sequence length="124" mass="13122">MLPQGNRKCDQQSCQFYCSIAAEVFKKAGTYDPKRLLGVTTLDVVRANTFVGEVLGLDPRDINVPVIGGHAGVTILPLLSQLSPPCSFTPEEVSYLTSRIQNGGTEVVEAKAGSGSAFNGICSC</sequence>
<dbReference type="InterPro" id="IPR001252">
    <property type="entry name" value="Malate_DH_AS"/>
</dbReference>